<evidence type="ECO:0000313" key="1">
    <source>
        <dbReference type="EMBL" id="MDQ0534342.1"/>
    </source>
</evidence>
<dbReference type="EMBL" id="JAUSVU010000011">
    <property type="protein sequence ID" value="MDQ0534342.1"/>
    <property type="molecule type" value="Genomic_DNA"/>
</dbReference>
<accession>A0ABU0MLK0</accession>
<dbReference type="Proteomes" id="UP001244552">
    <property type="component" value="Unassembled WGS sequence"/>
</dbReference>
<sequence length="48" mass="5551">MTPTLTELLEDPIVIAVMARDGISRESVQKLFERVRVNRRLQEERIAA</sequence>
<evidence type="ECO:0000313" key="2">
    <source>
        <dbReference type="Proteomes" id="UP001244552"/>
    </source>
</evidence>
<reference evidence="1 2" key="1">
    <citation type="submission" date="2023-07" db="EMBL/GenBank/DDBJ databases">
        <title>Genomic Encyclopedia of Type Strains, Phase IV (KMG-IV): sequencing the most valuable type-strain genomes for metagenomic binning, comparative biology and taxonomic classification.</title>
        <authorList>
            <person name="Goeker M."/>
        </authorList>
    </citation>
    <scope>NUCLEOTIDE SEQUENCE [LARGE SCALE GENOMIC DNA]</scope>
    <source>
        <strain evidence="1 2">DSM 19922</strain>
    </source>
</reference>
<gene>
    <name evidence="1" type="ORF">QO018_003215</name>
</gene>
<organism evidence="1 2">
    <name type="scientific">Azospirillum picis</name>
    <dbReference type="NCBI Taxonomy" id="488438"/>
    <lineage>
        <taxon>Bacteria</taxon>
        <taxon>Pseudomonadati</taxon>
        <taxon>Pseudomonadota</taxon>
        <taxon>Alphaproteobacteria</taxon>
        <taxon>Rhodospirillales</taxon>
        <taxon>Azospirillaceae</taxon>
        <taxon>Azospirillum</taxon>
    </lineage>
</organism>
<proteinExistence type="predicted"/>
<dbReference type="RefSeq" id="WP_307354433.1">
    <property type="nucleotide sequence ID" value="NZ_JAUSVU010000011.1"/>
</dbReference>
<protein>
    <submittedName>
        <fullName evidence="1">Uncharacterized protein</fullName>
    </submittedName>
</protein>
<keyword evidence="2" id="KW-1185">Reference proteome</keyword>
<name>A0ABU0MLK0_9PROT</name>
<comment type="caution">
    <text evidence="1">The sequence shown here is derived from an EMBL/GenBank/DDBJ whole genome shotgun (WGS) entry which is preliminary data.</text>
</comment>